<sequence>MRPHRIPTATSPRPPAPIRWANVTAPLTCTRCGVTWMAGDPALTLPCRGCDAEPGQPCQRWAGGNENVCAQRDRDAREAGLLKECEALTWDGRHSKPLRLWASSVGGTVPDAVRTGTPVARFAA</sequence>
<dbReference type="Proteomes" id="UP000264120">
    <property type="component" value="Plasmid unnamed3"/>
</dbReference>
<name>A0A347WGX1_9PROT</name>
<keyword evidence="2" id="KW-1185">Reference proteome</keyword>
<dbReference type="RefSeq" id="WP_162900558.1">
    <property type="nucleotide sequence ID" value="NZ_CP023039.1"/>
</dbReference>
<geneLocation type="plasmid" evidence="1 2">
    <name>unnamed3</name>
</geneLocation>
<reference evidence="1 2" key="1">
    <citation type="submission" date="2017-08" db="EMBL/GenBank/DDBJ databases">
        <title>Complete genome sequence of Gluconacetobacter saccharivorans CV1 isolated from Fermented Vinegar.</title>
        <authorList>
            <person name="Kim S.-Y."/>
        </authorList>
    </citation>
    <scope>NUCLEOTIDE SEQUENCE [LARGE SCALE GENOMIC DNA]</scope>
    <source>
        <strain evidence="1 2">CV1</strain>
        <plasmid evidence="1 2">unnamed3</plasmid>
    </source>
</reference>
<dbReference type="KEGG" id="ksc:CD178_03370"/>
<gene>
    <name evidence="1" type="ORF">CD178_03370</name>
</gene>
<protein>
    <submittedName>
        <fullName evidence="1">Uncharacterized protein</fullName>
    </submittedName>
</protein>
<evidence type="ECO:0000313" key="2">
    <source>
        <dbReference type="Proteomes" id="UP000264120"/>
    </source>
</evidence>
<keyword evidence="1" id="KW-0614">Plasmid</keyword>
<dbReference type="EMBL" id="CP023039">
    <property type="protein sequence ID" value="AXY24114.1"/>
    <property type="molecule type" value="Genomic_DNA"/>
</dbReference>
<accession>A0A347WGX1</accession>
<proteinExistence type="predicted"/>
<evidence type="ECO:0000313" key="1">
    <source>
        <dbReference type="EMBL" id="AXY24114.1"/>
    </source>
</evidence>
<organism evidence="1 2">
    <name type="scientific">Komagataeibacter saccharivorans</name>
    <dbReference type="NCBI Taxonomy" id="265959"/>
    <lineage>
        <taxon>Bacteria</taxon>
        <taxon>Pseudomonadati</taxon>
        <taxon>Pseudomonadota</taxon>
        <taxon>Alphaproteobacteria</taxon>
        <taxon>Acetobacterales</taxon>
        <taxon>Acetobacteraceae</taxon>
        <taxon>Komagataeibacter</taxon>
    </lineage>
</organism>
<dbReference type="AlphaFoldDB" id="A0A347WGX1"/>